<dbReference type="Gene3D" id="1.10.8.260">
    <property type="entry name" value="HI0933 insert domain-like"/>
    <property type="match status" value="1"/>
</dbReference>
<dbReference type="Pfam" id="PF03486">
    <property type="entry name" value="HI0933_like"/>
    <property type="match status" value="1"/>
</dbReference>
<dbReference type="InterPro" id="IPR004792">
    <property type="entry name" value="BaiN-like"/>
</dbReference>
<evidence type="ECO:0000256" key="3">
    <source>
        <dbReference type="ARBA" id="ARBA00022827"/>
    </source>
</evidence>
<dbReference type="PRINTS" id="PR00368">
    <property type="entry name" value="FADPNR"/>
</dbReference>
<dbReference type="PRINTS" id="PR00411">
    <property type="entry name" value="PNDRDTASEI"/>
</dbReference>
<evidence type="ECO:0000256" key="2">
    <source>
        <dbReference type="ARBA" id="ARBA00022630"/>
    </source>
</evidence>
<dbReference type="Gene3D" id="2.40.30.10">
    <property type="entry name" value="Translation factors"/>
    <property type="match status" value="1"/>
</dbReference>
<dbReference type="PANTHER" id="PTHR42887:SF2">
    <property type="entry name" value="OS12G0638800 PROTEIN"/>
    <property type="match status" value="1"/>
</dbReference>
<evidence type="ECO:0000313" key="6">
    <source>
        <dbReference type="EMBL" id="MCR6545488.1"/>
    </source>
</evidence>
<dbReference type="InterPro" id="IPR057661">
    <property type="entry name" value="RsdA/BaiN/AoA(So)_Rossmann"/>
</dbReference>
<dbReference type="RefSeq" id="WP_089609241.1">
    <property type="nucleotide sequence ID" value="NZ_CP022121.1"/>
</dbReference>
<keyword evidence="3" id="KW-0274">FAD</keyword>
<dbReference type="SUPFAM" id="SSF160996">
    <property type="entry name" value="HI0933 insert domain-like"/>
    <property type="match status" value="1"/>
</dbReference>
<evidence type="ECO:0000259" key="4">
    <source>
        <dbReference type="Pfam" id="PF03486"/>
    </source>
</evidence>
<evidence type="ECO:0000256" key="1">
    <source>
        <dbReference type="ARBA" id="ARBA00001974"/>
    </source>
</evidence>
<keyword evidence="7" id="KW-1185">Reference proteome</keyword>
<evidence type="ECO:0000313" key="7">
    <source>
        <dbReference type="Proteomes" id="UP001524944"/>
    </source>
</evidence>
<dbReference type="InterPro" id="IPR023166">
    <property type="entry name" value="BaiN-like_dom_sf"/>
</dbReference>
<dbReference type="PANTHER" id="PTHR42887">
    <property type="entry name" value="OS12G0638800 PROTEIN"/>
    <property type="match status" value="1"/>
</dbReference>
<feature type="domain" description="RsdA/BaiN/AoA(So)-like insert" evidence="5">
    <location>
        <begin position="193"/>
        <end position="355"/>
    </location>
</feature>
<dbReference type="SUPFAM" id="SSF51905">
    <property type="entry name" value="FAD/NAD(P)-binding domain"/>
    <property type="match status" value="1"/>
</dbReference>
<sequence length="413" mass="44806">MKQINQHVIVVGGGASGMMAAITARKHGAKVTLLERNPRVGKKILATGNGRCNYTNIKTDVCCYQGNNPQFAQEALTLFDAAKTIEFFEKLGIAHKIEDLGKVFPRSDQASSVLDVLLYELQSLSVEILCDAYVVEIRKKKGSFIVKLKEGKTLYGDRVILTSGGKAMPSSGSDGNGYQLVQELGHTLTPIFPGLVQLKLSGNFFKQIEGVKFVGTAEVIQQEKGTAKDRGDILFGNYGVSGPPILQISRKAGEMLQKNQEAQLKLSIIDDLSKAHLTKLLTKRFRNSGAKTISFSLVGLINKRLIPVILKESGIKDLNVPAATISLHEAEKIAGLLTDWRFMITGTKGWPHAQVTAGGINTQEIDPESMESKIVPGLFFAGEIIDIDGMCGGFNLQWAWSSGFVAGRQAAIQ</sequence>
<name>A0ABT1Y3P5_9FIRM</name>
<dbReference type="Proteomes" id="UP001524944">
    <property type="component" value="Unassembled WGS sequence"/>
</dbReference>
<evidence type="ECO:0000259" key="5">
    <source>
        <dbReference type="Pfam" id="PF22780"/>
    </source>
</evidence>
<keyword evidence="2" id="KW-0285">Flavoprotein</keyword>
<comment type="cofactor">
    <cofactor evidence="1">
        <name>FAD</name>
        <dbReference type="ChEBI" id="CHEBI:57692"/>
    </cofactor>
</comment>
<accession>A0ABT1Y3P5</accession>
<feature type="domain" description="RsdA/BaiN/AoA(So)-like Rossmann fold-like" evidence="4">
    <location>
        <begin position="7"/>
        <end position="408"/>
    </location>
</feature>
<protein>
    <submittedName>
        <fullName evidence="6">NAD(P)/FAD-dependent oxidoreductase</fullName>
    </submittedName>
</protein>
<dbReference type="NCBIfam" id="TIGR00275">
    <property type="entry name" value="aminoacetone oxidase family FAD-binding enzyme"/>
    <property type="match status" value="1"/>
</dbReference>
<comment type="caution">
    <text evidence="6">The sequence shown here is derived from an EMBL/GenBank/DDBJ whole genome shotgun (WGS) entry which is preliminary data.</text>
</comment>
<dbReference type="EMBL" id="JANPWE010000003">
    <property type="protein sequence ID" value="MCR6545488.1"/>
    <property type="molecule type" value="Genomic_DNA"/>
</dbReference>
<dbReference type="Gene3D" id="3.50.50.60">
    <property type="entry name" value="FAD/NAD(P)-binding domain"/>
    <property type="match status" value="1"/>
</dbReference>
<dbReference type="InterPro" id="IPR036188">
    <property type="entry name" value="FAD/NAD-bd_sf"/>
</dbReference>
<proteinExistence type="predicted"/>
<dbReference type="InterPro" id="IPR055178">
    <property type="entry name" value="RsdA/BaiN/AoA(So)-like_dom"/>
</dbReference>
<reference evidence="6 7" key="1">
    <citation type="submission" date="2022-08" db="EMBL/GenBank/DDBJ databases">
        <title>Proteogenomics of the novel Dehalobacterium formicoaceticum strain EZ94 highlights a key role of methyltransferases during anaerobic dichloromethane degradation.</title>
        <authorList>
            <person name="Wasmund K."/>
        </authorList>
    </citation>
    <scope>NUCLEOTIDE SEQUENCE [LARGE SCALE GENOMIC DNA]</scope>
    <source>
        <strain evidence="6 7">EZ94</strain>
    </source>
</reference>
<gene>
    <name evidence="6" type="ORF">NVS47_08150</name>
</gene>
<dbReference type="Pfam" id="PF22780">
    <property type="entry name" value="HI0933_like_1st"/>
    <property type="match status" value="1"/>
</dbReference>
<organism evidence="6 7">
    <name type="scientific">Dehalobacterium formicoaceticum</name>
    <dbReference type="NCBI Taxonomy" id="51515"/>
    <lineage>
        <taxon>Bacteria</taxon>
        <taxon>Bacillati</taxon>
        <taxon>Bacillota</taxon>
        <taxon>Clostridia</taxon>
        <taxon>Eubacteriales</taxon>
        <taxon>Peptococcaceae</taxon>
        <taxon>Dehalobacterium</taxon>
    </lineage>
</organism>